<evidence type="ECO:0000313" key="4">
    <source>
        <dbReference type="Proteomes" id="UP000238083"/>
    </source>
</evidence>
<protein>
    <submittedName>
        <fullName evidence="3">3-(3-hydroxy-phenyl)propionate hydroxylase</fullName>
    </submittedName>
</protein>
<proteinExistence type="predicted"/>
<evidence type="ECO:0000313" key="3">
    <source>
        <dbReference type="EMBL" id="PRY18293.1"/>
    </source>
</evidence>
<dbReference type="GO" id="GO:0071949">
    <property type="term" value="F:FAD binding"/>
    <property type="evidence" value="ECO:0007669"/>
    <property type="project" value="InterPro"/>
</dbReference>
<dbReference type="PANTHER" id="PTHR43476:SF3">
    <property type="entry name" value="FAD-BINDING MONOOXYGENASE"/>
    <property type="match status" value="1"/>
</dbReference>
<dbReference type="Gene3D" id="3.30.70.2450">
    <property type="match status" value="1"/>
</dbReference>
<keyword evidence="4" id="KW-1185">Reference proteome</keyword>
<dbReference type="SUPFAM" id="SSF51905">
    <property type="entry name" value="FAD/NAD(P)-binding domain"/>
    <property type="match status" value="1"/>
</dbReference>
<evidence type="ECO:0000256" key="1">
    <source>
        <dbReference type="ARBA" id="ARBA00023002"/>
    </source>
</evidence>
<accession>A0A2T0RAV9</accession>
<dbReference type="InterPro" id="IPR036188">
    <property type="entry name" value="FAD/NAD-bd_sf"/>
</dbReference>
<keyword evidence="1" id="KW-0560">Oxidoreductase</keyword>
<dbReference type="GO" id="GO:0019622">
    <property type="term" value="P:3-(3-hydroxy)phenylpropionate catabolic process"/>
    <property type="evidence" value="ECO:0007669"/>
    <property type="project" value="TreeGrafter"/>
</dbReference>
<evidence type="ECO:0000259" key="2">
    <source>
        <dbReference type="Pfam" id="PF01494"/>
    </source>
</evidence>
<dbReference type="PANTHER" id="PTHR43476">
    <property type="entry name" value="3-(3-HYDROXY-PHENYL)PROPIONATE/3-HYDROXYCINNAMIC ACID HYDROXYLASE"/>
    <property type="match status" value="1"/>
</dbReference>
<dbReference type="Gene3D" id="3.50.50.60">
    <property type="entry name" value="FAD/NAD(P)-binding domain"/>
    <property type="match status" value="1"/>
</dbReference>
<gene>
    <name evidence="3" type="ORF">CLV37_101538</name>
</gene>
<sequence>MTVGNPSDPQVLIVGAGPVGMTAAVLLAAQDIPVLLVEKNLTTADEPKAISLDDESLRVYQRAGVADRVLSVIVPGTGTTYYGADGTKLFHGGASVPFRVGFPFKNPFAQPDLERVLRAVLEHHPLVDLRFGTRMLELSQDRDGVRARLRGPHGDEHVAAGYVLGADGGRSHTRSQLGITMQGRSHDDVWLVVDCTGDHHRERYGMHHGDPRRPHVIVPGLDGRCRYEFRLLPGEGGPTDSPSFELIERLLRPHRPITPDQVERAVAYRFHGLNATTWQNGRGFLLGDAAHMMPPFAGQGLNSGIRDAANLTWKLAAVLRGEADPALLDTYTPERRPHADAVIRSSERLGRVVMTTHPRVAAHRDAVVRRALDTEQGRRFFEGMGYRPSTRITQGLVGDPAGHPLTGCTLGRPTVFDFRRHLLVPLDDLSPDRWTLVGSGIGHDPGGRAWRTALAAVEDLRVQAVDVPLDDDVHPRPDEVAIALDVDGRLQDEFGPARGRFVLVRPDRVVALVAEPTDFAAAVNAVVAPFARGHLAPARSTPNPADR</sequence>
<dbReference type="Gene3D" id="3.40.30.120">
    <property type="match status" value="1"/>
</dbReference>
<comment type="caution">
    <text evidence="3">The sequence shown here is derived from an EMBL/GenBank/DDBJ whole genome shotgun (WGS) entry which is preliminary data.</text>
</comment>
<dbReference type="EMBL" id="PVZF01000001">
    <property type="protein sequence ID" value="PRY18293.1"/>
    <property type="molecule type" value="Genomic_DNA"/>
</dbReference>
<dbReference type="AlphaFoldDB" id="A0A2T0RAV9"/>
<organism evidence="3 4">
    <name type="scientific">Kineococcus rhizosphaerae</name>
    <dbReference type="NCBI Taxonomy" id="559628"/>
    <lineage>
        <taxon>Bacteria</taxon>
        <taxon>Bacillati</taxon>
        <taxon>Actinomycetota</taxon>
        <taxon>Actinomycetes</taxon>
        <taxon>Kineosporiales</taxon>
        <taxon>Kineosporiaceae</taxon>
        <taxon>Kineococcus</taxon>
    </lineage>
</organism>
<dbReference type="InterPro" id="IPR050631">
    <property type="entry name" value="PheA/TfdB_FAD_monoxygenase"/>
</dbReference>
<dbReference type="InterPro" id="IPR002938">
    <property type="entry name" value="FAD-bd"/>
</dbReference>
<dbReference type="Pfam" id="PF01494">
    <property type="entry name" value="FAD_binding_3"/>
    <property type="match status" value="1"/>
</dbReference>
<dbReference type="GO" id="GO:0008688">
    <property type="term" value="F:3-(3-hydroxyphenyl)propionate hydroxylase activity"/>
    <property type="evidence" value="ECO:0007669"/>
    <property type="project" value="TreeGrafter"/>
</dbReference>
<feature type="domain" description="FAD-binding" evidence="2">
    <location>
        <begin position="10"/>
        <end position="345"/>
    </location>
</feature>
<name>A0A2T0RAV9_9ACTN</name>
<reference evidence="3 4" key="1">
    <citation type="submission" date="2018-03" db="EMBL/GenBank/DDBJ databases">
        <title>Genomic Encyclopedia of Archaeal and Bacterial Type Strains, Phase II (KMG-II): from individual species to whole genera.</title>
        <authorList>
            <person name="Goeker M."/>
        </authorList>
    </citation>
    <scope>NUCLEOTIDE SEQUENCE [LARGE SCALE GENOMIC DNA]</scope>
    <source>
        <strain evidence="3 4">DSM 19711</strain>
    </source>
</reference>
<dbReference type="PRINTS" id="PR00420">
    <property type="entry name" value="RNGMNOXGNASE"/>
</dbReference>
<dbReference type="Proteomes" id="UP000238083">
    <property type="component" value="Unassembled WGS sequence"/>
</dbReference>